<accession>A0ABR1CWG0</accession>
<comment type="caution">
    <text evidence="3">The sequence shown here is derived from an EMBL/GenBank/DDBJ whole genome shotgun (WGS) entry which is preliminary data.</text>
</comment>
<evidence type="ECO:0000313" key="3">
    <source>
        <dbReference type="EMBL" id="KAK6741476.1"/>
    </source>
</evidence>
<dbReference type="EMBL" id="JAVFWL010000003">
    <property type="protein sequence ID" value="KAK6741476.1"/>
    <property type="molecule type" value="Genomic_DNA"/>
</dbReference>
<dbReference type="Proteomes" id="UP001303046">
    <property type="component" value="Unassembled WGS sequence"/>
</dbReference>
<reference evidence="3 4" key="1">
    <citation type="submission" date="2023-08" db="EMBL/GenBank/DDBJ databases">
        <title>A Necator americanus chromosomal reference genome.</title>
        <authorList>
            <person name="Ilik V."/>
            <person name="Petrzelkova K.J."/>
            <person name="Pardy F."/>
            <person name="Fuh T."/>
            <person name="Niatou-Singa F.S."/>
            <person name="Gouil Q."/>
            <person name="Baker L."/>
            <person name="Ritchie M.E."/>
            <person name="Jex A.R."/>
            <person name="Gazzola D."/>
            <person name="Li H."/>
            <person name="Toshio Fujiwara R."/>
            <person name="Zhan B."/>
            <person name="Aroian R.V."/>
            <person name="Pafco B."/>
            <person name="Schwarz E.M."/>
        </authorList>
    </citation>
    <scope>NUCLEOTIDE SEQUENCE [LARGE SCALE GENOMIC DNA]</scope>
    <source>
        <strain evidence="3 4">Aroian</strain>
        <tissue evidence="3">Whole animal</tissue>
    </source>
</reference>
<feature type="chain" id="PRO_5046262117" evidence="2">
    <location>
        <begin position="24"/>
        <end position="92"/>
    </location>
</feature>
<evidence type="ECO:0000313" key="4">
    <source>
        <dbReference type="Proteomes" id="UP001303046"/>
    </source>
</evidence>
<keyword evidence="4" id="KW-1185">Reference proteome</keyword>
<feature type="region of interest" description="Disordered" evidence="1">
    <location>
        <begin position="23"/>
        <end position="92"/>
    </location>
</feature>
<evidence type="ECO:0000256" key="2">
    <source>
        <dbReference type="SAM" id="SignalP"/>
    </source>
</evidence>
<organism evidence="3 4">
    <name type="scientific">Necator americanus</name>
    <name type="common">Human hookworm</name>
    <dbReference type="NCBI Taxonomy" id="51031"/>
    <lineage>
        <taxon>Eukaryota</taxon>
        <taxon>Metazoa</taxon>
        <taxon>Ecdysozoa</taxon>
        <taxon>Nematoda</taxon>
        <taxon>Chromadorea</taxon>
        <taxon>Rhabditida</taxon>
        <taxon>Rhabditina</taxon>
        <taxon>Rhabditomorpha</taxon>
        <taxon>Strongyloidea</taxon>
        <taxon>Ancylostomatidae</taxon>
        <taxon>Bunostominae</taxon>
        <taxon>Necator</taxon>
    </lineage>
</organism>
<evidence type="ECO:0000256" key="1">
    <source>
        <dbReference type="SAM" id="MobiDB-lite"/>
    </source>
</evidence>
<keyword evidence="2" id="KW-0732">Signal</keyword>
<name>A0ABR1CWG0_NECAM</name>
<proteinExistence type="predicted"/>
<protein>
    <submittedName>
        <fullName evidence="3">Uncharacterized protein</fullName>
    </submittedName>
</protein>
<sequence length="92" mass="10041">MLLLFIASFVNTFLLISISLIKCSKEPPPPPRKPERPKPRPLPPPPPNLELAGSGTKEDHTLKDVASLSPDDDSSRKAKGKKKTTGSREKTV</sequence>
<gene>
    <name evidence="3" type="primary">Necator_chrIII.g10139</name>
    <name evidence="3" type="ORF">RB195_009374</name>
</gene>
<feature type="signal peptide" evidence="2">
    <location>
        <begin position="1"/>
        <end position="23"/>
    </location>
</feature>